<gene>
    <name evidence="4" type="ORF">ACFQWG_13145</name>
</gene>
<dbReference type="RefSeq" id="WP_380976009.1">
    <property type="nucleotide sequence ID" value="NZ_JBHTEF010000001.1"/>
</dbReference>
<proteinExistence type="predicted"/>
<dbReference type="InterPro" id="IPR050109">
    <property type="entry name" value="HTH-type_TetR-like_transc_reg"/>
</dbReference>
<organism evidence="4 5">
    <name type="scientific">Schaalia naturae</name>
    <dbReference type="NCBI Taxonomy" id="635203"/>
    <lineage>
        <taxon>Bacteria</taxon>
        <taxon>Bacillati</taxon>
        <taxon>Actinomycetota</taxon>
        <taxon>Actinomycetes</taxon>
        <taxon>Actinomycetales</taxon>
        <taxon>Actinomycetaceae</taxon>
        <taxon>Schaalia</taxon>
    </lineage>
</organism>
<dbReference type="Pfam" id="PF00440">
    <property type="entry name" value="TetR_N"/>
    <property type="match status" value="1"/>
</dbReference>
<evidence type="ECO:0000313" key="5">
    <source>
        <dbReference type="Proteomes" id="UP001596527"/>
    </source>
</evidence>
<dbReference type="PRINTS" id="PR00455">
    <property type="entry name" value="HTHTETR"/>
</dbReference>
<dbReference type="Gene3D" id="1.10.357.10">
    <property type="entry name" value="Tetracycline Repressor, domain 2"/>
    <property type="match status" value="1"/>
</dbReference>
<feature type="DNA-binding region" description="H-T-H motif" evidence="2">
    <location>
        <begin position="37"/>
        <end position="56"/>
    </location>
</feature>
<evidence type="ECO:0000256" key="1">
    <source>
        <dbReference type="ARBA" id="ARBA00023125"/>
    </source>
</evidence>
<dbReference type="PANTHER" id="PTHR30055:SF223">
    <property type="entry name" value="HTH-TYPE TRANSCRIPTIONAL REGULATOR UIDR"/>
    <property type="match status" value="1"/>
</dbReference>
<keyword evidence="5" id="KW-1185">Reference proteome</keyword>
<keyword evidence="1 2" id="KW-0238">DNA-binding</keyword>
<dbReference type="SUPFAM" id="SSF48498">
    <property type="entry name" value="Tetracyclin repressor-like, C-terminal domain"/>
    <property type="match status" value="1"/>
</dbReference>
<accession>A0ABW2SQE6</accession>
<feature type="domain" description="HTH tetR-type" evidence="3">
    <location>
        <begin position="14"/>
        <end position="74"/>
    </location>
</feature>
<dbReference type="SUPFAM" id="SSF46689">
    <property type="entry name" value="Homeodomain-like"/>
    <property type="match status" value="1"/>
</dbReference>
<name>A0ABW2SQE6_9ACTO</name>
<dbReference type="InterPro" id="IPR001647">
    <property type="entry name" value="HTH_TetR"/>
</dbReference>
<sequence length="237" mass="25932">MPKIIGSTLADHRELTRQHLFDALSELMAERPFDSLTMSEIAQRAGVGRTAVYNHFADKESLLLAFMNQTVAQFADLLTDALAGEDDVIERLRIYIRAHLEWTRRYHLPQTMNLRSEMSAQAGSHLRDHAHLVGRVLAGILQEAMDQGRIPSQDTRTLVSLVHGTLTGQRLPEDPRRRERAVLLIQAFVLRGIGAEAAEQPLPALAPAFPAGTPVGSPTGARGSVPGIVPSRAALSI</sequence>
<dbReference type="PANTHER" id="PTHR30055">
    <property type="entry name" value="HTH-TYPE TRANSCRIPTIONAL REGULATOR RUTR"/>
    <property type="match status" value="1"/>
</dbReference>
<dbReference type="PROSITE" id="PS50977">
    <property type="entry name" value="HTH_TETR_2"/>
    <property type="match status" value="1"/>
</dbReference>
<dbReference type="EMBL" id="JBHTEF010000001">
    <property type="protein sequence ID" value="MFC7582140.1"/>
    <property type="molecule type" value="Genomic_DNA"/>
</dbReference>
<reference evidence="5" key="1">
    <citation type="journal article" date="2019" name="Int. J. Syst. Evol. Microbiol.">
        <title>The Global Catalogue of Microorganisms (GCM) 10K type strain sequencing project: providing services to taxonomists for standard genome sequencing and annotation.</title>
        <authorList>
            <consortium name="The Broad Institute Genomics Platform"/>
            <consortium name="The Broad Institute Genome Sequencing Center for Infectious Disease"/>
            <person name="Wu L."/>
            <person name="Ma J."/>
        </authorList>
    </citation>
    <scope>NUCLEOTIDE SEQUENCE [LARGE SCALE GENOMIC DNA]</scope>
    <source>
        <strain evidence="5">CCUG 56698</strain>
    </source>
</reference>
<dbReference type="InterPro" id="IPR009057">
    <property type="entry name" value="Homeodomain-like_sf"/>
</dbReference>
<evidence type="ECO:0000256" key="2">
    <source>
        <dbReference type="PROSITE-ProRule" id="PRU00335"/>
    </source>
</evidence>
<protein>
    <submittedName>
        <fullName evidence="4">TetR/AcrR family transcriptional regulator</fullName>
    </submittedName>
</protein>
<dbReference type="InterPro" id="IPR036271">
    <property type="entry name" value="Tet_transcr_reg_TetR-rel_C_sf"/>
</dbReference>
<evidence type="ECO:0000313" key="4">
    <source>
        <dbReference type="EMBL" id="MFC7582140.1"/>
    </source>
</evidence>
<comment type="caution">
    <text evidence="4">The sequence shown here is derived from an EMBL/GenBank/DDBJ whole genome shotgun (WGS) entry which is preliminary data.</text>
</comment>
<evidence type="ECO:0000259" key="3">
    <source>
        <dbReference type="PROSITE" id="PS50977"/>
    </source>
</evidence>
<dbReference type="Proteomes" id="UP001596527">
    <property type="component" value="Unassembled WGS sequence"/>
</dbReference>